<sequence>MITELEVPYADVSAKHLTFRPDAPALPVLDAMEVARGELAMSLRLLGASHQAVITTPDGVLAETLAYRDDCEPDLPGRFSQSAGRWRHSYRCAVERLTLPQLRDRVSALRKRADQSRTLVGVFGEDPDAVTSLEVVGEDSLYWSTVHTYPQHGEVVTTTSSVVRVR</sequence>
<dbReference type="EMBL" id="JBHSDK010000011">
    <property type="protein sequence ID" value="MFC4335068.1"/>
    <property type="molecule type" value="Genomic_DNA"/>
</dbReference>
<accession>A0ABV8TWA2</accession>
<keyword evidence="2" id="KW-1185">Reference proteome</keyword>
<evidence type="ECO:0000313" key="1">
    <source>
        <dbReference type="EMBL" id="MFC4335068.1"/>
    </source>
</evidence>
<organism evidence="1 2">
    <name type="scientific">Salininema proteolyticum</name>
    <dbReference type="NCBI Taxonomy" id="1607685"/>
    <lineage>
        <taxon>Bacteria</taxon>
        <taxon>Bacillati</taxon>
        <taxon>Actinomycetota</taxon>
        <taxon>Actinomycetes</taxon>
        <taxon>Glycomycetales</taxon>
        <taxon>Glycomycetaceae</taxon>
        <taxon>Salininema</taxon>
    </lineage>
</organism>
<name>A0ABV8TWA2_9ACTN</name>
<protein>
    <submittedName>
        <fullName evidence="1">DUF2617 family protein</fullName>
    </submittedName>
</protein>
<proteinExistence type="predicted"/>
<dbReference type="RefSeq" id="WP_380619396.1">
    <property type="nucleotide sequence ID" value="NZ_JBHSDK010000011.1"/>
</dbReference>
<dbReference type="InterPro" id="IPR024486">
    <property type="entry name" value="DUF2617"/>
</dbReference>
<comment type="caution">
    <text evidence="1">The sequence shown here is derived from an EMBL/GenBank/DDBJ whole genome shotgun (WGS) entry which is preliminary data.</text>
</comment>
<reference evidence="2" key="1">
    <citation type="journal article" date="2019" name="Int. J. Syst. Evol. Microbiol.">
        <title>The Global Catalogue of Microorganisms (GCM) 10K type strain sequencing project: providing services to taxonomists for standard genome sequencing and annotation.</title>
        <authorList>
            <consortium name="The Broad Institute Genomics Platform"/>
            <consortium name="The Broad Institute Genome Sequencing Center for Infectious Disease"/>
            <person name="Wu L."/>
            <person name="Ma J."/>
        </authorList>
    </citation>
    <scope>NUCLEOTIDE SEQUENCE [LARGE SCALE GENOMIC DNA]</scope>
    <source>
        <strain evidence="2">IBRC-M 10908</strain>
    </source>
</reference>
<evidence type="ECO:0000313" key="2">
    <source>
        <dbReference type="Proteomes" id="UP001595823"/>
    </source>
</evidence>
<dbReference type="Pfam" id="PF10936">
    <property type="entry name" value="DUF2617"/>
    <property type="match status" value="1"/>
</dbReference>
<dbReference type="Proteomes" id="UP001595823">
    <property type="component" value="Unassembled WGS sequence"/>
</dbReference>
<gene>
    <name evidence="1" type="ORF">ACFPET_07640</name>
</gene>